<dbReference type="OrthoDB" id="9778604at2"/>
<evidence type="ECO:0000256" key="1">
    <source>
        <dbReference type="ARBA" id="ARBA00007047"/>
    </source>
</evidence>
<comment type="similarity">
    <text evidence="1">Belongs to the 3-oxoacid CoA-transferase subunit B family.</text>
</comment>
<dbReference type="Pfam" id="PF01144">
    <property type="entry name" value="CoA_trans"/>
    <property type="match status" value="1"/>
</dbReference>
<dbReference type="InterPro" id="IPR012791">
    <property type="entry name" value="3-oxoacid_CoA-transf_B"/>
</dbReference>
<dbReference type="Gene3D" id="3.40.1080.10">
    <property type="entry name" value="Glutaconate Coenzyme A-transferase"/>
    <property type="match status" value="1"/>
</dbReference>
<dbReference type="NCBIfam" id="TIGR02428">
    <property type="entry name" value="pcaJ_scoB_fam"/>
    <property type="match status" value="1"/>
</dbReference>
<evidence type="ECO:0000256" key="2">
    <source>
        <dbReference type="ARBA" id="ARBA00022679"/>
    </source>
</evidence>
<organism evidence="3 4">
    <name type="scientific">Hornefia porci</name>
    <dbReference type="NCBI Taxonomy" id="2652292"/>
    <lineage>
        <taxon>Bacteria</taxon>
        <taxon>Bacillati</taxon>
        <taxon>Bacillota</taxon>
        <taxon>Clostridia</taxon>
        <taxon>Peptostreptococcales</taxon>
        <taxon>Anaerovoracaceae</taxon>
        <taxon>Hornefia</taxon>
    </lineage>
</organism>
<protein>
    <submittedName>
        <fullName evidence="3">Succinyl-CoA--3-ketoacid-CoA transferase</fullName>
    </submittedName>
</protein>
<dbReference type="PANTHER" id="PTHR13707:SF60">
    <property type="entry name" value="ACETATE COA-TRANSFERASE SUBUNIT ALPHA"/>
    <property type="match status" value="1"/>
</dbReference>
<dbReference type="SMART" id="SM00882">
    <property type="entry name" value="CoA_trans"/>
    <property type="match status" value="1"/>
</dbReference>
<dbReference type="InterPro" id="IPR004165">
    <property type="entry name" value="CoA_trans_fam_I"/>
</dbReference>
<dbReference type="GO" id="GO:0008410">
    <property type="term" value="F:CoA-transferase activity"/>
    <property type="evidence" value="ECO:0007669"/>
    <property type="project" value="InterPro"/>
</dbReference>
<accession>A0A1Q9JJP5</accession>
<dbReference type="Proteomes" id="UP000187404">
    <property type="component" value="Unassembled WGS sequence"/>
</dbReference>
<keyword evidence="2 3" id="KW-0808">Transferase</keyword>
<proteinExistence type="inferred from homology"/>
<evidence type="ECO:0000313" key="3">
    <source>
        <dbReference type="EMBL" id="OLR56423.1"/>
    </source>
</evidence>
<dbReference type="STRING" id="1261640.BHK98_10275"/>
<gene>
    <name evidence="3" type="ORF">BHK98_10275</name>
</gene>
<name>A0A1Q9JJP5_9FIRM</name>
<keyword evidence="4" id="KW-1185">Reference proteome</keyword>
<dbReference type="EMBL" id="MJIE01000001">
    <property type="protein sequence ID" value="OLR56423.1"/>
    <property type="molecule type" value="Genomic_DNA"/>
</dbReference>
<sequence length="221" mass="23887">MADIKLKERIAKRVAKEMHDGDVVNLGIGLPTMVPNYIPEDVIVTLHSENGFAGLDETVSDPSKIDVDIIDSGGSYVTVLPRVKYFDTSDSFGIIRGGHLDATVLGAMQVAENGDLANWIIPGHKVAGMGGAMDLVVGAKKVIIAMTHTQKGNPKIMEKCTLPLTAEKCVDLIVTEMGVMEVRPEGLVVTELHPDYSKEDIQNATACKLIFADDLKPMEEE</sequence>
<dbReference type="SUPFAM" id="SSF100950">
    <property type="entry name" value="NagB/RpiA/CoA transferase-like"/>
    <property type="match status" value="1"/>
</dbReference>
<dbReference type="InterPro" id="IPR037171">
    <property type="entry name" value="NagB/RpiA_transferase-like"/>
</dbReference>
<reference evidence="3 4" key="1">
    <citation type="journal article" date="2016" name="Appl. Environ. Microbiol.">
        <title>Function and Phylogeny of Bacterial Butyryl Coenzyme A:Acetate Transferases and Their Diversity in the Proximal Colon of Swine.</title>
        <authorList>
            <person name="Trachsel J."/>
            <person name="Bayles D.O."/>
            <person name="Looft T."/>
            <person name="Levine U.Y."/>
            <person name="Allen H.K."/>
        </authorList>
    </citation>
    <scope>NUCLEOTIDE SEQUENCE [LARGE SCALE GENOMIC DNA]</scope>
    <source>
        <strain evidence="3 4">68-3-10</strain>
    </source>
</reference>
<evidence type="ECO:0000313" key="4">
    <source>
        <dbReference type="Proteomes" id="UP000187404"/>
    </source>
</evidence>
<dbReference type="AlphaFoldDB" id="A0A1Q9JJP5"/>
<dbReference type="RefSeq" id="WP_075714033.1">
    <property type="nucleotide sequence ID" value="NZ_MJIE01000001.1"/>
</dbReference>
<dbReference type="PANTHER" id="PTHR13707">
    <property type="entry name" value="KETOACID-COENZYME A TRANSFERASE"/>
    <property type="match status" value="1"/>
</dbReference>
<comment type="caution">
    <text evidence="3">The sequence shown here is derived from an EMBL/GenBank/DDBJ whole genome shotgun (WGS) entry which is preliminary data.</text>
</comment>